<accession>A0A6B9XQD9</accession>
<organism evidence="1">
    <name type="scientific">Picea sitchensis</name>
    <name type="common">Sitka spruce</name>
    <name type="synonym">Pinus sitchensis</name>
    <dbReference type="NCBI Taxonomy" id="3332"/>
    <lineage>
        <taxon>Eukaryota</taxon>
        <taxon>Viridiplantae</taxon>
        <taxon>Streptophyta</taxon>
        <taxon>Embryophyta</taxon>
        <taxon>Tracheophyta</taxon>
        <taxon>Spermatophyta</taxon>
        <taxon>Pinopsida</taxon>
        <taxon>Pinidae</taxon>
        <taxon>Conifers I</taxon>
        <taxon>Pinales</taxon>
        <taxon>Pinaceae</taxon>
        <taxon>Picea</taxon>
    </lineage>
</organism>
<protein>
    <submittedName>
        <fullName evidence="1">Uncharacterized protein</fullName>
    </submittedName>
</protein>
<proteinExistence type="predicted"/>
<dbReference type="EMBL" id="MK697699">
    <property type="protein sequence ID" value="QHR89759.1"/>
    <property type="molecule type" value="Genomic_DNA"/>
</dbReference>
<geneLocation type="mitochondrion" evidence="1"/>
<gene>
    <name evidence="1" type="primary">orf03804</name>
    <name evidence="1" type="ORF">Q903MT_gene3781</name>
</gene>
<name>A0A6B9XQD9_PICSI</name>
<sequence length="94" mass="11201">MDEAKVLSQVLPKLLSRVQHMDILTQILSNRAMLERLKSYLHKVLHKAATMKINDWVSLQEGFDEIDKQLDKLVRNRRVVRLRRQNKHLNPEFD</sequence>
<keyword evidence="1" id="KW-0496">Mitochondrion</keyword>
<evidence type="ECO:0000313" key="1">
    <source>
        <dbReference type="EMBL" id="QHR89759.1"/>
    </source>
</evidence>
<dbReference type="AlphaFoldDB" id="A0A6B9XQD9"/>
<reference evidence="1" key="1">
    <citation type="submission" date="2019-03" db="EMBL/GenBank/DDBJ databases">
        <title>Largest Complete Mitochondrial Genome of a Gymnosperm, Sitka Spruce (Picea sitchensis), Indicates Complex Physical Structure.</title>
        <authorList>
            <person name="Jackman S.D."/>
            <person name="Coombe L."/>
            <person name="Warren R."/>
            <person name="Kirk H."/>
            <person name="Trinh E."/>
            <person name="McLeod T."/>
            <person name="Pleasance S."/>
            <person name="Pandoh P."/>
            <person name="Zhao Y."/>
            <person name="Coope R."/>
            <person name="Bousquet J."/>
            <person name="Bohlmann J.C."/>
            <person name="Jones S.J.M."/>
            <person name="Birol I."/>
        </authorList>
    </citation>
    <scope>NUCLEOTIDE SEQUENCE</scope>
    <source>
        <strain evidence="1">Q903</strain>
    </source>
</reference>